<dbReference type="Pfam" id="PF06568">
    <property type="entry name" value="YjiS-like"/>
    <property type="match status" value="1"/>
</dbReference>
<dbReference type="RefSeq" id="WP_152710658.1">
    <property type="nucleotide sequence ID" value="NZ_VOSJ01000017.1"/>
</dbReference>
<gene>
    <name evidence="2" type="ORF">FS320_08085</name>
</gene>
<feature type="domain" description="YjiS-like" evidence="1">
    <location>
        <begin position="24"/>
        <end position="55"/>
    </location>
</feature>
<reference evidence="2 3" key="1">
    <citation type="journal article" date="2019" name="Syst. Appl. Microbiol.">
        <title>Microvirga tunisiensis sp. nov., a root nodule symbiotic bacterium isolated from Lupinus micranthus and L. luteus grown in Northern Tunisia.</title>
        <authorList>
            <person name="Msaddak A."/>
            <person name="Rejili M."/>
            <person name="Duran D."/>
            <person name="Mars M."/>
            <person name="Palacios J.M."/>
            <person name="Ruiz-Argueso T."/>
            <person name="Rey L."/>
            <person name="Imperial J."/>
        </authorList>
    </citation>
    <scope>NUCLEOTIDE SEQUENCE [LARGE SCALE GENOMIC DNA]</scope>
    <source>
        <strain evidence="2 3">Lmie10</strain>
    </source>
</reference>
<proteinExistence type="predicted"/>
<evidence type="ECO:0000259" key="1">
    <source>
        <dbReference type="Pfam" id="PF06568"/>
    </source>
</evidence>
<dbReference type="AlphaFoldDB" id="A0A5N7MEA6"/>
<keyword evidence="3" id="KW-1185">Reference proteome</keyword>
<dbReference type="InterPro" id="IPR009506">
    <property type="entry name" value="YjiS-like"/>
</dbReference>
<dbReference type="EMBL" id="VOSK01000018">
    <property type="protein sequence ID" value="MPR25195.1"/>
    <property type="molecule type" value="Genomic_DNA"/>
</dbReference>
<evidence type="ECO:0000313" key="3">
    <source>
        <dbReference type="Proteomes" id="UP000403266"/>
    </source>
</evidence>
<comment type="caution">
    <text evidence="2">The sequence shown here is derived from an EMBL/GenBank/DDBJ whole genome shotgun (WGS) entry which is preliminary data.</text>
</comment>
<organism evidence="2 3">
    <name type="scientific">Microvirga tunisiensis</name>
    <dbReference type="NCBI Taxonomy" id="2108360"/>
    <lineage>
        <taxon>Bacteria</taxon>
        <taxon>Pseudomonadati</taxon>
        <taxon>Pseudomonadota</taxon>
        <taxon>Alphaproteobacteria</taxon>
        <taxon>Hyphomicrobiales</taxon>
        <taxon>Methylobacteriaceae</taxon>
        <taxon>Microvirga</taxon>
    </lineage>
</organism>
<accession>A0A5N7MEA6</accession>
<sequence length="68" mass="7827">MQEVNMTTFALHMSHLQVSLRPVAVVGQWLTRRRIRQELLELDDEQLTDVGLSRDIVLEAANKPLWSA</sequence>
<protein>
    <submittedName>
        <fullName evidence="2">DUF1127 domain-containing protein</fullName>
    </submittedName>
</protein>
<evidence type="ECO:0000313" key="2">
    <source>
        <dbReference type="EMBL" id="MPR25195.1"/>
    </source>
</evidence>
<name>A0A5N7MEA6_9HYPH</name>
<dbReference type="Proteomes" id="UP000403266">
    <property type="component" value="Unassembled WGS sequence"/>
</dbReference>